<keyword evidence="3" id="KW-0274">FAD</keyword>
<dbReference type="PANTHER" id="PTHR43706">
    <property type="entry name" value="NADH DEHYDROGENASE"/>
    <property type="match status" value="1"/>
</dbReference>
<dbReference type="SUPFAM" id="SSF51905">
    <property type="entry name" value="FAD/NAD(P)-binding domain"/>
    <property type="match status" value="1"/>
</dbReference>
<dbReference type="PRINTS" id="PR00368">
    <property type="entry name" value="FADPNR"/>
</dbReference>
<organism evidence="9 10">
    <name type="scientific">Streptomyces boetiae</name>
    <dbReference type="NCBI Taxonomy" id="3075541"/>
    <lineage>
        <taxon>Bacteria</taxon>
        <taxon>Bacillati</taxon>
        <taxon>Actinomycetota</taxon>
        <taxon>Actinomycetes</taxon>
        <taxon>Kitasatosporales</taxon>
        <taxon>Streptomycetaceae</taxon>
        <taxon>Streptomyces</taxon>
    </lineage>
</organism>
<keyword evidence="5" id="KW-0520">NAD</keyword>
<evidence type="ECO:0000256" key="4">
    <source>
        <dbReference type="ARBA" id="ARBA00023002"/>
    </source>
</evidence>
<dbReference type="PROSITE" id="PS51257">
    <property type="entry name" value="PROKAR_LIPOPROTEIN"/>
    <property type="match status" value="1"/>
</dbReference>
<evidence type="ECO:0000256" key="7">
    <source>
        <dbReference type="SAM" id="Phobius"/>
    </source>
</evidence>
<dbReference type="Pfam" id="PF07992">
    <property type="entry name" value="Pyr_redox_2"/>
    <property type="match status" value="1"/>
</dbReference>
<dbReference type="InterPro" id="IPR045024">
    <property type="entry name" value="NDH-2"/>
</dbReference>
<sequence>MTQARRTTRTSRTPGPARPAHIVVVGGGCAGLAAAHRLQRTLRRPLGRGDVRITVVSPEPYMTYPPFLPEAAAGSLSPRHVVVPLRRVLARCRFLPGEVTAVDTAARTLSVRNAAGEEAGGEPLRLDYDELVLAPGSPTRPPDLPGLDRHALGLRTVREAIGLRNHVLEQLDIAASTRDSAVRDAALTFLFVGGGHAGVGALAELEDMGRFACRYYPTIRPDEQRWILVEPSDRILSEASERMSQDTLHELRGRNIDVRLRTRLESCADRTAVLSDGTRHPTRTLVWTADARPSPLLAACGLPLDETGRVRCTPALRVEDTEHVWAAGDAAAVPDLTAPDGTPCAPLAQHALRQGRRLADNLAAALRGRPPADYRHRAAGAVAALGLHQGVARLHGARLTGTPAWLAHRVHHLGRLPTANRKARLLAEWTLAGLFKREIVSLGSLEHPRAEFELAAGGGSPPETP</sequence>
<feature type="region of interest" description="Disordered" evidence="6">
    <location>
        <begin position="1"/>
        <end position="20"/>
    </location>
</feature>
<comment type="similarity">
    <text evidence="1">Belongs to the NADH dehydrogenase family.</text>
</comment>
<dbReference type="PANTHER" id="PTHR43706:SF45">
    <property type="entry name" value="NADH DEHYDROGENASE-LIKE PROTEIN RV1812C"/>
    <property type="match status" value="1"/>
</dbReference>
<evidence type="ECO:0000256" key="2">
    <source>
        <dbReference type="ARBA" id="ARBA00022630"/>
    </source>
</evidence>
<proteinExistence type="inferred from homology"/>
<comment type="caution">
    <text evidence="9">The sequence shown here is derived from an EMBL/GenBank/DDBJ whole genome shotgun (WGS) entry which is preliminary data.</text>
</comment>
<feature type="transmembrane region" description="Helical" evidence="7">
    <location>
        <begin position="20"/>
        <end position="38"/>
    </location>
</feature>
<keyword evidence="4" id="KW-0560">Oxidoreductase</keyword>
<keyword evidence="7" id="KW-0812">Transmembrane</keyword>
<feature type="domain" description="FAD/NAD(P)-binding" evidence="8">
    <location>
        <begin position="21"/>
        <end position="355"/>
    </location>
</feature>
<keyword evidence="2" id="KW-0285">Flavoprotein</keyword>
<reference evidence="10" key="1">
    <citation type="submission" date="2023-07" db="EMBL/GenBank/DDBJ databases">
        <title>30 novel species of actinomycetes from the DSMZ collection.</title>
        <authorList>
            <person name="Nouioui I."/>
        </authorList>
    </citation>
    <scope>NUCLEOTIDE SEQUENCE [LARGE SCALE GENOMIC DNA]</scope>
    <source>
        <strain evidence="10">DSM 44917</strain>
    </source>
</reference>
<dbReference type="InterPro" id="IPR023753">
    <property type="entry name" value="FAD/NAD-binding_dom"/>
</dbReference>
<evidence type="ECO:0000256" key="5">
    <source>
        <dbReference type="ARBA" id="ARBA00023027"/>
    </source>
</evidence>
<keyword evidence="7" id="KW-1133">Transmembrane helix</keyword>
<evidence type="ECO:0000256" key="3">
    <source>
        <dbReference type="ARBA" id="ARBA00022827"/>
    </source>
</evidence>
<evidence type="ECO:0000313" key="10">
    <source>
        <dbReference type="Proteomes" id="UP001183388"/>
    </source>
</evidence>
<evidence type="ECO:0000256" key="6">
    <source>
        <dbReference type="SAM" id="MobiDB-lite"/>
    </source>
</evidence>
<gene>
    <name evidence="9" type="ORF">RM780_27430</name>
</gene>
<evidence type="ECO:0000313" key="9">
    <source>
        <dbReference type="EMBL" id="MDT0310648.1"/>
    </source>
</evidence>
<evidence type="ECO:0000259" key="8">
    <source>
        <dbReference type="Pfam" id="PF07992"/>
    </source>
</evidence>
<accession>A0ABU2LHD7</accession>
<keyword evidence="10" id="KW-1185">Reference proteome</keyword>
<name>A0ABU2LHD7_9ACTN</name>
<dbReference type="Proteomes" id="UP001183388">
    <property type="component" value="Unassembled WGS sequence"/>
</dbReference>
<dbReference type="Gene3D" id="3.50.50.100">
    <property type="match status" value="1"/>
</dbReference>
<evidence type="ECO:0000256" key="1">
    <source>
        <dbReference type="ARBA" id="ARBA00005272"/>
    </source>
</evidence>
<dbReference type="InterPro" id="IPR036188">
    <property type="entry name" value="FAD/NAD-bd_sf"/>
</dbReference>
<dbReference type="RefSeq" id="WP_311633614.1">
    <property type="nucleotide sequence ID" value="NZ_JAVREN010000092.1"/>
</dbReference>
<keyword evidence="7" id="KW-0472">Membrane</keyword>
<protein>
    <submittedName>
        <fullName evidence="9">FAD-dependent oxidoreductase</fullName>
    </submittedName>
</protein>
<dbReference type="EMBL" id="JAVREN010000092">
    <property type="protein sequence ID" value="MDT0310648.1"/>
    <property type="molecule type" value="Genomic_DNA"/>
</dbReference>